<dbReference type="SUPFAM" id="SSF103486">
    <property type="entry name" value="V-type ATP synthase subunit C"/>
    <property type="match status" value="1"/>
</dbReference>
<dbReference type="GO" id="GO:0046961">
    <property type="term" value="F:proton-transporting ATPase activity, rotational mechanism"/>
    <property type="evidence" value="ECO:0007669"/>
    <property type="project" value="InterPro"/>
</dbReference>
<reference evidence="3 4" key="1">
    <citation type="submission" date="2016-10" db="EMBL/GenBank/DDBJ databases">
        <authorList>
            <person name="de Groot N.N."/>
        </authorList>
    </citation>
    <scope>NUCLEOTIDE SEQUENCE [LARGE SCALE GENOMIC DNA]</scope>
    <source>
        <strain evidence="3 4">DSM 1801</strain>
    </source>
</reference>
<dbReference type="Pfam" id="PF01992">
    <property type="entry name" value="vATP-synt_AC39"/>
    <property type="match status" value="1"/>
</dbReference>
<dbReference type="InterPro" id="IPR002843">
    <property type="entry name" value="ATPase_V0-cplx_csu/dsu"/>
</dbReference>
<dbReference type="STRING" id="29364.SAMN04487772_11323"/>
<evidence type="ECO:0000256" key="2">
    <source>
        <dbReference type="ARBA" id="ARBA00023065"/>
    </source>
</evidence>
<dbReference type="EMBL" id="FOHN01000013">
    <property type="protein sequence ID" value="SET27859.1"/>
    <property type="molecule type" value="Genomic_DNA"/>
</dbReference>
<dbReference type="Gene3D" id="1.10.132.50">
    <property type="entry name" value="ATP synthase (C/AC39) subunit, domain 3"/>
    <property type="match status" value="3"/>
</dbReference>
<dbReference type="Proteomes" id="UP000199800">
    <property type="component" value="Unassembled WGS sequence"/>
</dbReference>
<dbReference type="InterPro" id="IPR050873">
    <property type="entry name" value="V-ATPase_V0D/AC39_subunit"/>
</dbReference>
<organism evidence="3 4">
    <name type="scientific">[Clostridium] polysaccharolyticum</name>
    <dbReference type="NCBI Taxonomy" id="29364"/>
    <lineage>
        <taxon>Bacteria</taxon>
        <taxon>Bacillati</taxon>
        <taxon>Bacillota</taxon>
        <taxon>Clostridia</taxon>
        <taxon>Lachnospirales</taxon>
        <taxon>Lachnospiraceae</taxon>
    </lineage>
</organism>
<dbReference type="RefSeq" id="WP_177180724.1">
    <property type="nucleotide sequence ID" value="NZ_FOHN01000013.1"/>
</dbReference>
<gene>
    <name evidence="3" type="ORF">SAMN04487772_11323</name>
</gene>
<dbReference type="PANTHER" id="PTHR38682:SF1">
    <property type="entry name" value="V-TYPE ATP SYNTHASE SUBUNIT C"/>
    <property type="match status" value="1"/>
</dbReference>
<evidence type="ECO:0000256" key="1">
    <source>
        <dbReference type="ARBA" id="ARBA00022448"/>
    </source>
</evidence>
<proteinExistence type="predicted"/>
<accession>A0A1I0D6G0</accession>
<name>A0A1I0D6G0_9FIRM</name>
<keyword evidence="2" id="KW-0406">Ion transport</keyword>
<evidence type="ECO:0000313" key="3">
    <source>
        <dbReference type="EMBL" id="SET27859.1"/>
    </source>
</evidence>
<dbReference type="PANTHER" id="PTHR38682">
    <property type="entry name" value="V-TYPE ATP SYNTHASE SUBUNIT C"/>
    <property type="match status" value="1"/>
</dbReference>
<keyword evidence="1" id="KW-0813">Transport</keyword>
<dbReference type="AlphaFoldDB" id="A0A1I0D6G0"/>
<sequence>MGNALAYGGIITKVKAMSSHLVTPKDYEHIASLETTADFINFLRTKPSYNLIFKDVNETTIHRGQIEELIKISLLMDFQRIYTFATREQRKFLDIFFFRYEVNILKDCLEQIYNQKSTLHLADFQPFFEKHSVLNLNTLAGCTSLDEFIVGLEGSRYYNLFLTLHNSMENVSLSDYETQLDIYFFQQIWKTINKQFKGKEKKRMLSLFGTQIDMLNIMWVYRSKKFYTVDAKEIYLSIIPIHFHLTKEQLIRLVEAAGTSEFLLAISNTHYHNIIQPGNKQTIEYTTFFSMNHLYKKLTSESSHSMLHILYYLFLKEKELDFVTTALECIRYHLEPNETLKYIYIT</sequence>
<protein>
    <submittedName>
        <fullName evidence="3">V/A-type H+-transporting ATPase subunit C</fullName>
    </submittedName>
</protein>
<keyword evidence="4" id="KW-1185">Reference proteome</keyword>
<evidence type="ECO:0000313" key="4">
    <source>
        <dbReference type="Proteomes" id="UP000199800"/>
    </source>
</evidence>
<dbReference type="InterPro" id="IPR036079">
    <property type="entry name" value="ATPase_csu/dsu_sf"/>
</dbReference>
<dbReference type="InterPro" id="IPR044911">
    <property type="entry name" value="V-type_ATPase_csu/dsu_dom_3"/>
</dbReference>